<keyword evidence="4" id="KW-0812">Transmembrane</keyword>
<dbReference type="SUPFAM" id="SSF69593">
    <property type="entry name" value="Glycerol-3-phosphate (1)-acyltransferase"/>
    <property type="match status" value="1"/>
</dbReference>
<evidence type="ECO:0000313" key="7">
    <source>
        <dbReference type="Proteomes" id="UP000290545"/>
    </source>
</evidence>
<evidence type="ECO:0000256" key="4">
    <source>
        <dbReference type="SAM" id="Phobius"/>
    </source>
</evidence>
<feature type="transmembrane region" description="Helical" evidence="4">
    <location>
        <begin position="7"/>
        <end position="30"/>
    </location>
</feature>
<accession>A0A4Q1DCN2</accession>
<evidence type="ECO:0000256" key="3">
    <source>
        <dbReference type="ARBA" id="ARBA00023315"/>
    </source>
</evidence>
<evidence type="ECO:0000259" key="5">
    <source>
        <dbReference type="SMART" id="SM00563"/>
    </source>
</evidence>
<dbReference type="GO" id="GO:0006654">
    <property type="term" value="P:phosphatidic acid biosynthetic process"/>
    <property type="evidence" value="ECO:0007669"/>
    <property type="project" value="TreeGrafter"/>
</dbReference>
<keyword evidence="2 6" id="KW-0808">Transferase</keyword>
<reference evidence="6 7" key="1">
    <citation type="submission" date="2019-01" db="EMBL/GenBank/DDBJ databases">
        <title>Filimonas sp. strain TTM-71.</title>
        <authorList>
            <person name="Chen W.-M."/>
        </authorList>
    </citation>
    <scope>NUCLEOTIDE SEQUENCE [LARGE SCALE GENOMIC DNA]</scope>
    <source>
        <strain evidence="6 7">TTM-71</strain>
    </source>
</reference>
<gene>
    <name evidence="6" type="ORF">ESB13_07375</name>
</gene>
<dbReference type="CDD" id="cd07989">
    <property type="entry name" value="LPLAT_AGPAT-like"/>
    <property type="match status" value="1"/>
</dbReference>
<evidence type="ECO:0000256" key="2">
    <source>
        <dbReference type="ARBA" id="ARBA00022679"/>
    </source>
</evidence>
<comment type="caution">
    <text evidence="6">The sequence shown here is derived from an EMBL/GenBank/DDBJ whole genome shotgun (WGS) entry which is preliminary data.</text>
</comment>
<keyword evidence="7" id="KW-1185">Reference proteome</keyword>
<dbReference type="InterPro" id="IPR002123">
    <property type="entry name" value="Plipid/glycerol_acylTrfase"/>
</dbReference>
<name>A0A4Q1DCN2_9BACT</name>
<sequence>MRRFLHYCYNIWALLWFVLLMFIVLPLVLLSALGGKVKGGNLIYKLCHAWAATWYFLIGIKHREVYEAPLDRQRQYLFIANHISYMDIPCIVRSIHQPVRVLGKYEMVRYPVFGIIYRMAAILVDRRDAAHRAQSVRTLKAAIHKGISVFIFPEGTFNETPDPLKSFYDGAFRIAIETQTPLQPVLFVDTLDRMHYKGVLTLTPGLCRTVFLDAIAVKGYTMAQLPELKQKAYAIMEAGLRRYRTYTTVAAKETSVS</sequence>
<keyword evidence="4" id="KW-1133">Transmembrane helix</keyword>
<comment type="pathway">
    <text evidence="1">Lipid metabolism.</text>
</comment>
<dbReference type="OrthoDB" id="9803035at2"/>
<keyword evidence="4" id="KW-0472">Membrane</keyword>
<dbReference type="RefSeq" id="WP_129002363.1">
    <property type="nucleotide sequence ID" value="NZ_SDHZ01000001.1"/>
</dbReference>
<evidence type="ECO:0000313" key="6">
    <source>
        <dbReference type="EMBL" id="RXK86615.1"/>
    </source>
</evidence>
<dbReference type="Pfam" id="PF01553">
    <property type="entry name" value="Acyltransferase"/>
    <property type="match status" value="1"/>
</dbReference>
<dbReference type="Proteomes" id="UP000290545">
    <property type="component" value="Unassembled WGS sequence"/>
</dbReference>
<keyword evidence="3 6" id="KW-0012">Acyltransferase</keyword>
<organism evidence="6 7">
    <name type="scientific">Filimonas effusa</name>
    <dbReference type="NCBI Taxonomy" id="2508721"/>
    <lineage>
        <taxon>Bacteria</taxon>
        <taxon>Pseudomonadati</taxon>
        <taxon>Bacteroidota</taxon>
        <taxon>Chitinophagia</taxon>
        <taxon>Chitinophagales</taxon>
        <taxon>Chitinophagaceae</taxon>
        <taxon>Filimonas</taxon>
    </lineage>
</organism>
<dbReference type="EMBL" id="SDHZ01000001">
    <property type="protein sequence ID" value="RXK86615.1"/>
    <property type="molecule type" value="Genomic_DNA"/>
</dbReference>
<protein>
    <submittedName>
        <fullName evidence="6">1-acyl-sn-glycerol-3-phosphate acyltransferase</fullName>
    </submittedName>
</protein>
<proteinExistence type="predicted"/>
<dbReference type="PANTHER" id="PTHR10434">
    <property type="entry name" value="1-ACYL-SN-GLYCEROL-3-PHOSPHATE ACYLTRANSFERASE"/>
    <property type="match status" value="1"/>
</dbReference>
<dbReference type="SMART" id="SM00563">
    <property type="entry name" value="PlsC"/>
    <property type="match status" value="1"/>
</dbReference>
<dbReference type="GO" id="GO:0003841">
    <property type="term" value="F:1-acylglycerol-3-phosphate O-acyltransferase activity"/>
    <property type="evidence" value="ECO:0007669"/>
    <property type="project" value="TreeGrafter"/>
</dbReference>
<dbReference type="PANTHER" id="PTHR10434:SF11">
    <property type="entry name" value="1-ACYL-SN-GLYCEROL-3-PHOSPHATE ACYLTRANSFERASE"/>
    <property type="match status" value="1"/>
</dbReference>
<evidence type="ECO:0000256" key="1">
    <source>
        <dbReference type="ARBA" id="ARBA00005189"/>
    </source>
</evidence>
<feature type="domain" description="Phospholipid/glycerol acyltransferase" evidence="5">
    <location>
        <begin position="76"/>
        <end position="190"/>
    </location>
</feature>
<dbReference type="AlphaFoldDB" id="A0A4Q1DCN2"/>